<keyword evidence="3" id="KW-0479">Metal-binding</keyword>
<dbReference type="PANTHER" id="PTHR12318">
    <property type="entry name" value="TESTOSTERONE-REGULATED PROTEIN RP2"/>
    <property type="match status" value="1"/>
</dbReference>
<dbReference type="InterPro" id="IPR039121">
    <property type="entry name" value="NUDT19"/>
</dbReference>
<dbReference type="CDD" id="cd18870">
    <property type="entry name" value="NUDIX_AcylCoAdiphos_Nudt19"/>
    <property type="match status" value="1"/>
</dbReference>
<evidence type="ECO:0000256" key="3">
    <source>
        <dbReference type="ARBA" id="ARBA00022723"/>
    </source>
</evidence>
<feature type="compositionally biased region" description="Low complexity" evidence="7">
    <location>
        <begin position="9"/>
        <end position="31"/>
    </location>
</feature>
<protein>
    <submittedName>
        <fullName evidence="9">Nucleoside diphosphate-linked moiety X motif 19</fullName>
    </submittedName>
</protein>
<feature type="domain" description="Nudix hydrolase" evidence="8">
    <location>
        <begin position="25"/>
        <end position="251"/>
    </location>
</feature>
<evidence type="ECO:0000256" key="4">
    <source>
        <dbReference type="ARBA" id="ARBA00022801"/>
    </source>
</evidence>
<dbReference type="InterPro" id="IPR015797">
    <property type="entry name" value="NUDIX_hydrolase-like_dom_sf"/>
</dbReference>
<dbReference type="GO" id="GO:0016818">
    <property type="term" value="F:hydrolase activity, acting on acid anhydrides, in phosphorus-containing anhydrides"/>
    <property type="evidence" value="ECO:0007669"/>
    <property type="project" value="InterPro"/>
</dbReference>
<organism evidence="9 10">
    <name type="scientific">Escovopsis weberi</name>
    <dbReference type="NCBI Taxonomy" id="150374"/>
    <lineage>
        <taxon>Eukaryota</taxon>
        <taxon>Fungi</taxon>
        <taxon>Dikarya</taxon>
        <taxon>Ascomycota</taxon>
        <taxon>Pezizomycotina</taxon>
        <taxon>Sordariomycetes</taxon>
        <taxon>Hypocreomycetidae</taxon>
        <taxon>Hypocreales</taxon>
        <taxon>Hypocreaceae</taxon>
        <taxon>Escovopsis</taxon>
    </lineage>
</organism>
<comment type="cofactor">
    <cofactor evidence="2">
        <name>Mg(2+)</name>
        <dbReference type="ChEBI" id="CHEBI:18420"/>
    </cofactor>
</comment>
<dbReference type="InterPro" id="IPR000086">
    <property type="entry name" value="NUDIX_hydrolase_dom"/>
</dbReference>
<keyword evidence="10" id="KW-1185">Reference proteome</keyword>
<name>A0A0M8MTW8_ESCWE</name>
<comment type="cofactor">
    <cofactor evidence="1">
        <name>Mn(2+)</name>
        <dbReference type="ChEBI" id="CHEBI:29035"/>
    </cofactor>
</comment>
<feature type="region of interest" description="Disordered" evidence="7">
    <location>
        <begin position="1"/>
        <end position="31"/>
    </location>
</feature>
<evidence type="ECO:0000256" key="7">
    <source>
        <dbReference type="SAM" id="MobiDB-lite"/>
    </source>
</evidence>
<proteinExistence type="predicted"/>
<reference evidence="9 10" key="1">
    <citation type="submission" date="2015-07" db="EMBL/GenBank/DDBJ databases">
        <title>The genome of the fungus Escovopsis weberi, a specialized disease agent of ant agriculture.</title>
        <authorList>
            <person name="de Man T.J."/>
            <person name="Stajich J.E."/>
            <person name="Kubicek C.P."/>
            <person name="Chenthamara K."/>
            <person name="Atanasova L."/>
            <person name="Druzhinina I.S."/>
            <person name="Birnbaum S."/>
            <person name="Barribeau S.M."/>
            <person name="Teiling C."/>
            <person name="Suen G."/>
            <person name="Currie C."/>
            <person name="Gerardo N.M."/>
        </authorList>
    </citation>
    <scope>NUCLEOTIDE SEQUENCE [LARGE SCALE GENOMIC DNA]</scope>
</reference>
<dbReference type="Gene3D" id="3.90.79.10">
    <property type="entry name" value="Nucleoside Triphosphate Pyrophosphohydrolase"/>
    <property type="match status" value="1"/>
</dbReference>
<evidence type="ECO:0000313" key="10">
    <source>
        <dbReference type="Proteomes" id="UP000053831"/>
    </source>
</evidence>
<dbReference type="GO" id="GO:0046872">
    <property type="term" value="F:metal ion binding"/>
    <property type="evidence" value="ECO:0007669"/>
    <property type="project" value="UniProtKB-KW"/>
</dbReference>
<gene>
    <name evidence="9" type="ORF">ESCO_002431</name>
</gene>
<evidence type="ECO:0000256" key="6">
    <source>
        <dbReference type="ARBA" id="ARBA00023211"/>
    </source>
</evidence>
<dbReference type="GO" id="GO:0005739">
    <property type="term" value="C:mitochondrion"/>
    <property type="evidence" value="ECO:0007669"/>
    <property type="project" value="TreeGrafter"/>
</dbReference>
<feature type="region of interest" description="Disordered" evidence="7">
    <location>
        <begin position="180"/>
        <end position="224"/>
    </location>
</feature>
<keyword evidence="5" id="KW-0460">Magnesium</keyword>
<accession>A0A0M8MTW8</accession>
<dbReference type="PANTHER" id="PTHR12318:SF0">
    <property type="entry name" value="ACYL-COENZYME A DIPHOSPHATASE NUDT19"/>
    <property type="match status" value="1"/>
</dbReference>
<keyword evidence="4" id="KW-0378">Hydrolase</keyword>
<comment type="caution">
    <text evidence="9">The sequence shown here is derived from an EMBL/GenBank/DDBJ whole genome shotgun (WGS) entry which is preliminary data.</text>
</comment>
<dbReference type="SUPFAM" id="SSF55811">
    <property type="entry name" value="Nudix"/>
    <property type="match status" value="1"/>
</dbReference>
<dbReference type="EMBL" id="LGSR01000022">
    <property type="protein sequence ID" value="KOS18388.1"/>
    <property type="molecule type" value="Genomic_DNA"/>
</dbReference>
<dbReference type="Pfam" id="PF00293">
    <property type="entry name" value="NUDIX"/>
    <property type="match status" value="1"/>
</dbReference>
<evidence type="ECO:0000313" key="9">
    <source>
        <dbReference type="EMBL" id="KOS18388.1"/>
    </source>
</evidence>
<keyword evidence="6" id="KW-0464">Manganese</keyword>
<dbReference type="STRING" id="150374.A0A0M8MTW8"/>
<dbReference type="PROSITE" id="PS51462">
    <property type="entry name" value="NUDIX"/>
    <property type="match status" value="1"/>
</dbReference>
<dbReference type="Proteomes" id="UP000053831">
    <property type="component" value="Unassembled WGS sequence"/>
</dbReference>
<sequence>MPPQRARLASSSKAAPSKDAGAPATPRPSSSVLLLSPQNEVLLLHRVQSSSSFPSAHVFPGGNLDAFHDGDVPGPDAPGRHVDGPAYRLAAVRECFEETGILLARRREGSGGLVDVPRGERDEARRRVHGNEVRFAEWLESIDAEADTDGLLPFTRWITPRDVPRRFTTQMYLYMLPISRASSPSSPSASSDPSSTSSTSSSSASPSHSSEMLIPTPDGGVEHTAAAFAPPQTFLSRAVSGEIILFPPQFYLLTHLARYLPSPSEHGSIEDASTRLATQRAKLLSFLRTVPAADTPGGKAHGTAQIAWADKVIGPQPLLFRADRKIVLGLDRPGPELEGSDRAGDWERVVLFRQSKGGPVDLEVRLREDVLREEAEKREEAARDSKL</sequence>
<dbReference type="OrthoDB" id="1695362at2759"/>
<feature type="compositionally biased region" description="Low complexity" evidence="7">
    <location>
        <begin position="180"/>
        <end position="210"/>
    </location>
</feature>
<dbReference type="AlphaFoldDB" id="A0A0M8MTW8"/>
<evidence type="ECO:0000259" key="8">
    <source>
        <dbReference type="PROSITE" id="PS51462"/>
    </source>
</evidence>
<evidence type="ECO:0000256" key="5">
    <source>
        <dbReference type="ARBA" id="ARBA00022842"/>
    </source>
</evidence>
<evidence type="ECO:0000256" key="2">
    <source>
        <dbReference type="ARBA" id="ARBA00001946"/>
    </source>
</evidence>
<evidence type="ECO:0000256" key="1">
    <source>
        <dbReference type="ARBA" id="ARBA00001936"/>
    </source>
</evidence>